<name>A0A1C7MH38_GRIFR</name>
<reference evidence="1 2" key="1">
    <citation type="submission" date="2016-03" db="EMBL/GenBank/DDBJ databases">
        <title>Whole genome sequencing of Grifola frondosa 9006-11.</title>
        <authorList>
            <person name="Min B."/>
            <person name="Park H."/>
            <person name="Kim J.-G."/>
            <person name="Cho H."/>
            <person name="Oh Y.-L."/>
            <person name="Kong W.-S."/>
            <person name="Choi I.-G."/>
        </authorList>
    </citation>
    <scope>NUCLEOTIDE SEQUENCE [LARGE SCALE GENOMIC DNA]</scope>
    <source>
        <strain evidence="1 2">9006-11</strain>
    </source>
</reference>
<proteinExistence type="predicted"/>
<comment type="caution">
    <text evidence="1">The sequence shown here is derived from an EMBL/GenBank/DDBJ whole genome shotgun (WGS) entry which is preliminary data.</text>
</comment>
<organism evidence="1 2">
    <name type="scientific">Grifola frondosa</name>
    <name type="common">Maitake</name>
    <name type="synonym">Polyporus frondosus</name>
    <dbReference type="NCBI Taxonomy" id="5627"/>
    <lineage>
        <taxon>Eukaryota</taxon>
        <taxon>Fungi</taxon>
        <taxon>Dikarya</taxon>
        <taxon>Basidiomycota</taxon>
        <taxon>Agaricomycotina</taxon>
        <taxon>Agaricomycetes</taxon>
        <taxon>Polyporales</taxon>
        <taxon>Grifolaceae</taxon>
        <taxon>Grifola</taxon>
    </lineage>
</organism>
<evidence type="ECO:0000313" key="1">
    <source>
        <dbReference type="EMBL" id="OBZ74324.1"/>
    </source>
</evidence>
<keyword evidence="2" id="KW-1185">Reference proteome</keyword>
<dbReference type="AlphaFoldDB" id="A0A1C7MH38"/>
<sequence length="174" mass="19373">MAKVALQRKNVYQDQAEKRQAELKAEYGVGVCVLVRVYNATGGPITAKIEESFRGHFGAHTREKRIGNGQWTVFIHTKSAGAAVGSAGCIVYGTTDNLDIFSGWQNPWNRSWDSQVLVEVRQSGHWWKNGSKDYMLHLLDTHNGQNSDSSYGDVKAHGSTGNETTAYVEYVYSR</sequence>
<dbReference type="OrthoDB" id="2885679at2759"/>
<dbReference type="PANTHER" id="PTHR36482">
    <property type="entry name" value="OSJNBA0024J22.15 PROTEIN"/>
    <property type="match status" value="1"/>
</dbReference>
<dbReference type="Pfam" id="PF21230">
    <property type="entry name" value="Nakanori"/>
    <property type="match status" value="1"/>
</dbReference>
<dbReference type="PANTHER" id="PTHR36482:SF5">
    <property type="entry name" value="23 KDA JASMONATE-INDUCED PROTEIN-LIKE"/>
    <property type="match status" value="1"/>
</dbReference>
<dbReference type="STRING" id="5627.A0A1C7MH38"/>
<gene>
    <name evidence="1" type="primary">JI23</name>
    <name evidence="1" type="ORF">A0H81_05309</name>
</gene>
<dbReference type="EMBL" id="LUGG01000005">
    <property type="protein sequence ID" value="OBZ74324.1"/>
    <property type="molecule type" value="Genomic_DNA"/>
</dbReference>
<evidence type="ECO:0000313" key="2">
    <source>
        <dbReference type="Proteomes" id="UP000092993"/>
    </source>
</evidence>
<protein>
    <submittedName>
        <fullName evidence="1">Jasmonate-induced protein</fullName>
    </submittedName>
</protein>
<accession>A0A1C7MH38</accession>
<dbReference type="InterPro" id="IPR049065">
    <property type="entry name" value="Nakanori"/>
</dbReference>
<dbReference type="InterPro" id="IPR053085">
    <property type="entry name" value="Jasmonate-induced_protein"/>
</dbReference>
<dbReference type="Proteomes" id="UP000092993">
    <property type="component" value="Unassembled WGS sequence"/>
</dbReference>